<dbReference type="SUPFAM" id="SSF103481">
    <property type="entry name" value="Multidrug resistance efflux transporter EmrE"/>
    <property type="match status" value="2"/>
</dbReference>
<evidence type="ECO:0000256" key="6">
    <source>
        <dbReference type="SAM" id="Phobius"/>
    </source>
</evidence>
<feature type="transmembrane region" description="Helical" evidence="6">
    <location>
        <begin position="381"/>
        <end position="400"/>
    </location>
</feature>
<feature type="compositionally biased region" description="Acidic residues" evidence="5">
    <location>
        <begin position="91"/>
        <end position="101"/>
    </location>
</feature>
<feature type="transmembrane region" description="Helical" evidence="6">
    <location>
        <begin position="236"/>
        <end position="255"/>
    </location>
</feature>
<feature type="transmembrane region" description="Helical" evidence="6">
    <location>
        <begin position="318"/>
        <end position="337"/>
    </location>
</feature>
<dbReference type="eggNOG" id="COG0697">
    <property type="taxonomic scope" value="Bacteria"/>
</dbReference>
<name>E8QXB7_ISOPI</name>
<comment type="subcellular location">
    <subcellularLocation>
        <location evidence="1">Membrane</location>
        <topology evidence="1">Multi-pass membrane protein</topology>
    </subcellularLocation>
</comment>
<gene>
    <name evidence="8" type="ordered locus">Isop_1373</name>
</gene>
<dbReference type="AlphaFoldDB" id="E8QXB7"/>
<feature type="transmembrane region" description="Helical" evidence="6">
    <location>
        <begin position="352"/>
        <end position="369"/>
    </location>
</feature>
<dbReference type="InterPro" id="IPR000620">
    <property type="entry name" value="EamA_dom"/>
</dbReference>
<feature type="domain" description="EamA" evidence="7">
    <location>
        <begin position="287"/>
        <end position="421"/>
    </location>
</feature>
<reference evidence="8 9" key="2">
    <citation type="journal article" date="2011" name="Stand. Genomic Sci.">
        <title>Complete genome sequence of Isosphaera pallida type strain (IS1B).</title>
        <authorList>
            <consortium name="US DOE Joint Genome Institute (JGI-PGF)"/>
            <person name="Goker M."/>
            <person name="Cleland D."/>
            <person name="Saunders E."/>
            <person name="Lapidus A."/>
            <person name="Nolan M."/>
            <person name="Lucas S."/>
            <person name="Hammon N."/>
            <person name="Deshpande S."/>
            <person name="Cheng J.F."/>
            <person name="Tapia R."/>
            <person name="Han C."/>
            <person name="Goodwin L."/>
            <person name="Pitluck S."/>
            <person name="Liolios K."/>
            <person name="Pagani I."/>
            <person name="Ivanova N."/>
            <person name="Mavromatis K."/>
            <person name="Pati A."/>
            <person name="Chen A."/>
            <person name="Palaniappan K."/>
            <person name="Land M."/>
            <person name="Hauser L."/>
            <person name="Chang Y.J."/>
            <person name="Jeffries C.D."/>
            <person name="Detter J.C."/>
            <person name="Beck B."/>
            <person name="Woyke T."/>
            <person name="Bristow J."/>
            <person name="Eisen J.A."/>
            <person name="Markowitz V."/>
            <person name="Hugenholtz P."/>
            <person name="Kyrpides N.C."/>
            <person name="Klenk H.P."/>
        </authorList>
    </citation>
    <scope>NUCLEOTIDE SEQUENCE [LARGE SCALE GENOMIC DNA]</scope>
    <source>
        <strain evidence="9">ATCC 43644 / DSM 9630 / IS1B</strain>
    </source>
</reference>
<evidence type="ECO:0000256" key="5">
    <source>
        <dbReference type="SAM" id="MobiDB-lite"/>
    </source>
</evidence>
<dbReference type="InterPro" id="IPR037185">
    <property type="entry name" value="EmrE-like"/>
</dbReference>
<accession>E8QXB7</accession>
<feature type="transmembrane region" description="Helical" evidence="6">
    <location>
        <begin position="262"/>
        <end position="279"/>
    </location>
</feature>
<dbReference type="PANTHER" id="PTHR22911">
    <property type="entry name" value="ACYL-MALONYL CONDENSING ENZYME-RELATED"/>
    <property type="match status" value="1"/>
</dbReference>
<dbReference type="KEGG" id="ipa:Isop_1373"/>
<evidence type="ECO:0000256" key="1">
    <source>
        <dbReference type="ARBA" id="ARBA00004141"/>
    </source>
</evidence>
<feature type="transmembrane region" description="Helical" evidence="6">
    <location>
        <begin position="210"/>
        <end position="230"/>
    </location>
</feature>
<feature type="transmembrane region" description="Helical" evidence="6">
    <location>
        <begin position="406"/>
        <end position="424"/>
    </location>
</feature>
<evidence type="ECO:0000313" key="8">
    <source>
        <dbReference type="EMBL" id="ADV61958.1"/>
    </source>
</evidence>
<feature type="domain" description="EamA" evidence="7">
    <location>
        <begin position="152"/>
        <end position="277"/>
    </location>
</feature>
<evidence type="ECO:0000256" key="2">
    <source>
        <dbReference type="ARBA" id="ARBA00022692"/>
    </source>
</evidence>
<organism evidence="8 9">
    <name type="scientific">Isosphaera pallida (strain ATCC 43644 / DSM 9630 / IS1B)</name>
    <dbReference type="NCBI Taxonomy" id="575540"/>
    <lineage>
        <taxon>Bacteria</taxon>
        <taxon>Pseudomonadati</taxon>
        <taxon>Planctomycetota</taxon>
        <taxon>Planctomycetia</taxon>
        <taxon>Isosphaerales</taxon>
        <taxon>Isosphaeraceae</taxon>
        <taxon>Isosphaera</taxon>
    </lineage>
</organism>
<protein>
    <recommendedName>
        <fullName evidence="7">EamA domain-containing protein</fullName>
    </recommendedName>
</protein>
<keyword evidence="9" id="KW-1185">Reference proteome</keyword>
<evidence type="ECO:0000313" key="9">
    <source>
        <dbReference type="Proteomes" id="UP000008631"/>
    </source>
</evidence>
<feature type="compositionally biased region" description="Basic and acidic residues" evidence="5">
    <location>
        <begin position="80"/>
        <end position="90"/>
    </location>
</feature>
<keyword evidence="4 6" id="KW-0472">Membrane</keyword>
<keyword evidence="2 6" id="KW-0812">Transmembrane</keyword>
<keyword evidence="3 6" id="KW-1133">Transmembrane helix</keyword>
<dbReference type="STRING" id="575540.Isop_1373"/>
<proteinExistence type="predicted"/>
<dbReference type="InParanoid" id="E8QXB7"/>
<feature type="compositionally biased region" description="Basic residues" evidence="5">
    <location>
        <begin position="34"/>
        <end position="43"/>
    </location>
</feature>
<dbReference type="GO" id="GO:0016020">
    <property type="term" value="C:membrane"/>
    <property type="evidence" value="ECO:0007669"/>
    <property type="project" value="UniProtKB-SubCell"/>
</dbReference>
<evidence type="ECO:0000256" key="4">
    <source>
        <dbReference type="ARBA" id="ARBA00023136"/>
    </source>
</evidence>
<feature type="region of interest" description="Disordered" evidence="5">
    <location>
        <begin position="1"/>
        <end position="143"/>
    </location>
</feature>
<feature type="transmembrane region" description="Helical" evidence="6">
    <location>
        <begin position="145"/>
        <end position="166"/>
    </location>
</feature>
<evidence type="ECO:0000256" key="3">
    <source>
        <dbReference type="ARBA" id="ARBA00022989"/>
    </source>
</evidence>
<dbReference type="PANTHER" id="PTHR22911:SF6">
    <property type="entry name" value="SOLUTE CARRIER FAMILY 35 MEMBER G1"/>
    <property type="match status" value="1"/>
</dbReference>
<evidence type="ECO:0000259" key="7">
    <source>
        <dbReference type="Pfam" id="PF00892"/>
    </source>
</evidence>
<feature type="transmembrane region" description="Helical" evidence="6">
    <location>
        <begin position="178"/>
        <end position="198"/>
    </location>
</feature>
<dbReference type="HOGENOM" id="CLU_577195_0_0_0"/>
<dbReference type="Pfam" id="PF00892">
    <property type="entry name" value="EamA"/>
    <property type="match status" value="2"/>
</dbReference>
<dbReference type="Proteomes" id="UP000008631">
    <property type="component" value="Chromosome"/>
</dbReference>
<reference key="1">
    <citation type="submission" date="2010-11" db="EMBL/GenBank/DDBJ databases">
        <title>The complete sequence of chromosome of Isophaera pallida ATCC 43644.</title>
        <authorList>
            <consortium name="US DOE Joint Genome Institute (JGI-PGF)"/>
            <person name="Lucas S."/>
            <person name="Copeland A."/>
            <person name="Lapidus A."/>
            <person name="Bruce D."/>
            <person name="Goodwin L."/>
            <person name="Pitluck S."/>
            <person name="Kyrpides N."/>
            <person name="Mavromatis K."/>
            <person name="Pagani I."/>
            <person name="Ivanova N."/>
            <person name="Saunders E."/>
            <person name="Brettin T."/>
            <person name="Detter J.C."/>
            <person name="Han C."/>
            <person name="Tapia R."/>
            <person name="Land M."/>
            <person name="Hauser L."/>
            <person name="Markowitz V."/>
            <person name="Cheng J.-F."/>
            <person name="Hugenholtz P."/>
            <person name="Woyke T."/>
            <person name="Wu D."/>
            <person name="Eisen J.A."/>
        </authorList>
    </citation>
    <scope>NUCLEOTIDE SEQUENCE</scope>
    <source>
        <strain>ATCC 43644</strain>
    </source>
</reference>
<dbReference type="EMBL" id="CP002353">
    <property type="protein sequence ID" value="ADV61958.1"/>
    <property type="molecule type" value="Genomic_DNA"/>
</dbReference>
<sequence length="473" mass="50335">MDGALVSRGTNPGGFRSTWMGRFSPLSPLQTQTARRKRRRFSAHRALGGPLGSLPLNTRSPLRGAGGHNAETPEPATIARENDDSSHPDEEGGDSDDEEGDWPGQSRNCEATEPPNPVSTRTEPLFNLPATGPPRENRRTPGTSLSLGSAGWLLASAFGFALMGVLTHELGHQADWSVIALARAIFMLGAALALARHAGIRLPIWRPTTLWIRSIAGAFGMMCNFYALTVLPVADVLTLTNTFPLWIGLLSWLTLGQSLGRFEWAAIGLGVVGVAVLQQPHFDQGGLAILLALASAVSTAIAMLGLHRLKGVDARAVVAHLAAVGGLTALGAVLWRWDSASLAFDGWTARDGTLLVGVGVCGTASQLFLTRAYAASPPGRLAPLSLSQVLFAVILEAILFGRLPTAWAWVGFALVLIPTAAIMTQAARPPSTHRLAAPSPNSRDSRPRWPRLHVACRLPLQDHRALDGVRRSS</sequence>
<feature type="transmembrane region" description="Helical" evidence="6">
    <location>
        <begin position="285"/>
        <end position="306"/>
    </location>
</feature>